<dbReference type="Gene3D" id="3.40.50.300">
    <property type="entry name" value="P-loop containing nucleotide triphosphate hydrolases"/>
    <property type="match status" value="1"/>
</dbReference>
<dbReference type="CDD" id="cd03694">
    <property type="entry name" value="GTPBP_II"/>
    <property type="match status" value="1"/>
</dbReference>
<evidence type="ECO:0000313" key="6">
    <source>
        <dbReference type="Ensembl" id="ENSHBUP00000017949.1"/>
    </source>
</evidence>
<dbReference type="InterPro" id="IPR004161">
    <property type="entry name" value="EFTu-like_2"/>
</dbReference>
<dbReference type="SUPFAM" id="SSF50465">
    <property type="entry name" value="EF-Tu/eEF-1alpha/eIF2-gamma C-terminal domain"/>
    <property type="match status" value="1"/>
</dbReference>
<evidence type="ECO:0000313" key="7">
    <source>
        <dbReference type="Proteomes" id="UP000264840"/>
    </source>
</evidence>
<evidence type="ECO:0000256" key="1">
    <source>
        <dbReference type="ARBA" id="ARBA00007249"/>
    </source>
</evidence>
<feature type="domain" description="Tr-type G" evidence="5">
    <location>
        <begin position="173"/>
        <end position="444"/>
    </location>
</feature>
<dbReference type="Proteomes" id="UP000264840">
    <property type="component" value="Unplaced"/>
</dbReference>
<dbReference type="InterPro" id="IPR035531">
    <property type="entry name" value="GTPBP1-like"/>
</dbReference>
<evidence type="ECO:0000259" key="5">
    <source>
        <dbReference type="PROSITE" id="PS51722"/>
    </source>
</evidence>
<dbReference type="PANTHER" id="PTHR43721">
    <property type="entry name" value="ELONGATION FACTOR TU-RELATED"/>
    <property type="match status" value="1"/>
</dbReference>
<dbReference type="Pfam" id="PF03144">
    <property type="entry name" value="GTP_EFTU_D2"/>
    <property type="match status" value="1"/>
</dbReference>
<dbReference type="SUPFAM" id="SSF52540">
    <property type="entry name" value="P-loop containing nucleoside triphosphate hydrolases"/>
    <property type="match status" value="1"/>
</dbReference>
<reference evidence="6" key="1">
    <citation type="submission" date="2025-08" db="UniProtKB">
        <authorList>
            <consortium name="Ensembl"/>
        </authorList>
    </citation>
    <scope>IDENTIFICATION</scope>
</reference>
<reference evidence="6" key="2">
    <citation type="submission" date="2025-09" db="UniProtKB">
        <authorList>
            <consortium name="Ensembl"/>
        </authorList>
    </citation>
    <scope>IDENTIFICATION</scope>
</reference>
<keyword evidence="2" id="KW-0547">Nucleotide-binding</keyword>
<dbReference type="CDD" id="cd03708">
    <property type="entry name" value="GTPBP_III"/>
    <property type="match status" value="1"/>
</dbReference>
<dbReference type="InterPro" id="IPR000795">
    <property type="entry name" value="T_Tr_GTP-bd_dom"/>
</dbReference>
<dbReference type="InterPro" id="IPR050055">
    <property type="entry name" value="EF-Tu_GTPase"/>
</dbReference>
<evidence type="ECO:0000256" key="3">
    <source>
        <dbReference type="ARBA" id="ARBA00023134"/>
    </source>
</evidence>
<dbReference type="GO" id="GO:0003924">
    <property type="term" value="F:GTPase activity"/>
    <property type="evidence" value="ECO:0007669"/>
    <property type="project" value="InterPro"/>
</dbReference>
<dbReference type="GO" id="GO:0005525">
    <property type="term" value="F:GTP binding"/>
    <property type="evidence" value="ECO:0007669"/>
    <property type="project" value="UniProtKB-KW"/>
</dbReference>
<keyword evidence="3" id="KW-0342">GTP-binding</keyword>
<feature type="region of interest" description="Disordered" evidence="4">
    <location>
        <begin position="1"/>
        <end position="65"/>
    </location>
</feature>
<dbReference type="Ensembl" id="ENSHBUT00000026849.1">
    <property type="protein sequence ID" value="ENSHBUP00000017949.1"/>
    <property type="gene ID" value="ENSHBUG00000020061.1"/>
</dbReference>
<dbReference type="GO" id="GO:0003746">
    <property type="term" value="F:translation elongation factor activity"/>
    <property type="evidence" value="ECO:0007669"/>
    <property type="project" value="TreeGrafter"/>
</dbReference>
<feature type="compositionally biased region" description="Basic residues" evidence="4">
    <location>
        <begin position="38"/>
        <end position="51"/>
    </location>
</feature>
<dbReference type="GeneTree" id="ENSGT00940000155636"/>
<comment type="similarity">
    <text evidence="1">Belongs to the TRAFAC class translation factor GTPase superfamily. Classic translation factor GTPase family. EF-Tu/EF-1A subfamily.</text>
</comment>
<proteinExistence type="inferred from homology"/>
<dbReference type="InterPro" id="IPR027417">
    <property type="entry name" value="P-loop_NTPase"/>
</dbReference>
<keyword evidence="7" id="KW-1185">Reference proteome</keyword>
<organism evidence="6 7">
    <name type="scientific">Haplochromis burtoni</name>
    <name type="common">Burton's mouthbrooder</name>
    <name type="synonym">Chromis burtoni</name>
    <dbReference type="NCBI Taxonomy" id="8153"/>
    <lineage>
        <taxon>Eukaryota</taxon>
        <taxon>Metazoa</taxon>
        <taxon>Chordata</taxon>
        <taxon>Craniata</taxon>
        <taxon>Vertebrata</taxon>
        <taxon>Euteleostomi</taxon>
        <taxon>Actinopterygii</taxon>
        <taxon>Neopterygii</taxon>
        <taxon>Teleostei</taxon>
        <taxon>Neoteleostei</taxon>
        <taxon>Acanthomorphata</taxon>
        <taxon>Ovalentaria</taxon>
        <taxon>Cichlomorphae</taxon>
        <taxon>Cichliformes</taxon>
        <taxon>Cichlidae</taxon>
        <taxon>African cichlids</taxon>
        <taxon>Pseudocrenilabrinae</taxon>
        <taxon>Haplochromini</taxon>
        <taxon>Haplochromis</taxon>
    </lineage>
</organism>
<dbReference type="STRING" id="8153.ENSHBUP00000017949"/>
<dbReference type="Pfam" id="PF00009">
    <property type="entry name" value="GTP_EFTU"/>
    <property type="match status" value="1"/>
</dbReference>
<feature type="compositionally biased region" description="Gly residues" evidence="4">
    <location>
        <begin position="11"/>
        <end position="23"/>
    </location>
</feature>
<dbReference type="Gene3D" id="2.40.30.10">
    <property type="entry name" value="Translation factors"/>
    <property type="match status" value="2"/>
</dbReference>
<dbReference type="SUPFAM" id="SSF50447">
    <property type="entry name" value="Translation proteins"/>
    <property type="match status" value="1"/>
</dbReference>
<evidence type="ECO:0000256" key="2">
    <source>
        <dbReference type="ARBA" id="ARBA00022741"/>
    </source>
</evidence>
<dbReference type="InterPro" id="IPR009001">
    <property type="entry name" value="Transl_elong_EF1A/Init_IF2_C"/>
</dbReference>
<dbReference type="CDD" id="cd04165">
    <property type="entry name" value="GTPBP1_like"/>
    <property type="match status" value="1"/>
</dbReference>
<dbReference type="AlphaFoldDB" id="A0A3Q2W973"/>
<evidence type="ECO:0000256" key="4">
    <source>
        <dbReference type="SAM" id="MobiDB-lite"/>
    </source>
</evidence>
<accession>A0A3Q2W973</accession>
<name>A0A3Q2W973_HAPBU</name>
<dbReference type="PANTHER" id="PTHR43721:SF3">
    <property type="entry name" value="GTP-BINDING PROTEIN 2"/>
    <property type="match status" value="1"/>
</dbReference>
<dbReference type="InterPro" id="IPR009000">
    <property type="entry name" value="Transl_B-barrel_sf"/>
</dbReference>
<protein>
    <submittedName>
        <fullName evidence="6">GTP binding protein 2</fullName>
    </submittedName>
</protein>
<dbReference type="PROSITE" id="PS51722">
    <property type="entry name" value="G_TR_2"/>
    <property type="match status" value="1"/>
</dbReference>
<sequence length="643" mass="71333">MDARVSELFGSGNGHSSGSGGVSSGKPANGYGVAPKKSSAKNKKAKARLSRNFKPSNNTPYLPPEAEEGNIEYKLKLVNPTQYRFEHLATQMKWRLQEGRGEAVYQIGVEDNGMLVGLSEEEMRASLKTLHRLAEKVGADITILREREVDYDSDVPRKIAEVLIRKVPDDQQFLDLRVAVLGNVDSGKSTLLGVLTQGELDNGRGRARLNLFRHLHEIQTGRTSSISFEILGFNSKGEVVNYSESRTAEEICESASKMITFIDLAGHHKYLKTTIFGLTSYCPDFAMLVVSANTGIAGTTREHLGLAMALKVPIFIVISKVDLCTRATVERTVRQLERVLKQPGCNKVPMVVSSTDDAVTAAQQFAQSPRYETHKCSFPFNNMQLSLHSFYNKYCKQKLESNHFYFVLKLSLSITPIFTLSSVSGESLDLLKVFFNIIPPLSNSKEQEELMQQLTEFQVDEIYTVPEVGTVVGGTLYSGICREGDHLVVGPTDSGQFHQLTVGSIQRNRSACRVLRAGQAATLALGNFDRSLLRKGMVMVSPEMDPTICWMFEAEIVLLFHAKTFHKGFQVTVHIGNVRQTATVEAVYGKEELRTGEKAVVLFKFIKHPEYLKVGAKILFREGVTKGIGHVTKLLPIVEYQPS</sequence>
<dbReference type="FunFam" id="2.40.30.10:FF:000014">
    <property type="entry name" value="Probable GTP-binding protein 1"/>
    <property type="match status" value="1"/>
</dbReference>
<dbReference type="FunFam" id="3.40.50.300:FF:000091">
    <property type="entry name" value="Probable GTP-binding protein 1"/>
    <property type="match status" value="1"/>
</dbReference>